<sequence length="199" mass="22255">MSFLQNLLKLSVTRLANREKVELSSFIGEKPTVFFFIRRFGCPLCRYQVKDYSRIYESVTKVANFVVISPEFLGHEEFTSNGYWPGEVFIDEKKECYSTIGFKRYNPINVMGVFFDKQVKEMNAKAEAQGITGNFAGDKLATGGVIIVDKEGKNVLMEFKQKSAGDHCEPQKILDALKIDETVEDGEGSGTCGTEACGL</sequence>
<reference evidence="18 19" key="1">
    <citation type="submission" date="2021-04" db="EMBL/GenBank/DDBJ databases">
        <authorList>
            <person name="Bliznina A."/>
        </authorList>
    </citation>
    <scope>NUCLEOTIDE SEQUENCE [LARGE SCALE GENOMIC DNA]</scope>
</reference>
<evidence type="ECO:0000256" key="10">
    <source>
        <dbReference type="ARBA" id="ARBA00023160"/>
    </source>
</evidence>
<evidence type="ECO:0000313" key="19">
    <source>
        <dbReference type="Proteomes" id="UP001158576"/>
    </source>
</evidence>
<dbReference type="Proteomes" id="UP001158576">
    <property type="component" value="Chromosome PAR"/>
</dbReference>
<proteinExistence type="inferred from homology"/>
<evidence type="ECO:0000256" key="8">
    <source>
        <dbReference type="ARBA" id="ARBA00023002"/>
    </source>
</evidence>
<evidence type="ECO:0000256" key="13">
    <source>
        <dbReference type="ARBA" id="ARBA00039126"/>
    </source>
</evidence>
<keyword evidence="6" id="KW-0276">Fatty acid metabolism</keyword>
<comment type="subcellular location">
    <subcellularLocation>
        <location evidence="1">Cytoplasm</location>
        <location evidence="1">Cytosol</location>
    </subcellularLocation>
</comment>
<protein>
    <recommendedName>
        <fullName evidence="14">Prostamide/prostaglandin F synthase</fullName>
        <ecNumber evidence="13">1.11.1.20</ecNumber>
    </recommendedName>
    <alternativeName>
        <fullName evidence="15">Peroxiredoxin-like 2B</fullName>
    </alternativeName>
</protein>
<evidence type="ECO:0000256" key="9">
    <source>
        <dbReference type="ARBA" id="ARBA00023098"/>
    </source>
</evidence>
<keyword evidence="10" id="KW-0275">Fatty acid biosynthesis</keyword>
<evidence type="ECO:0000256" key="14">
    <source>
        <dbReference type="ARBA" id="ARBA00040768"/>
    </source>
</evidence>
<evidence type="ECO:0000256" key="7">
    <source>
        <dbReference type="ARBA" id="ARBA00022857"/>
    </source>
</evidence>
<evidence type="ECO:0000256" key="6">
    <source>
        <dbReference type="ARBA" id="ARBA00022832"/>
    </source>
</evidence>
<dbReference type="EMBL" id="OU015568">
    <property type="protein sequence ID" value="CAG5078034.1"/>
    <property type="molecule type" value="Genomic_DNA"/>
</dbReference>
<comment type="catalytic activity">
    <reaction evidence="16">
        <text>prostaglandin H2 + [thioredoxin]-dithiol = prostaglandin F2alpha + [thioredoxin]-disulfide</text>
        <dbReference type="Rhea" id="RHEA:28214"/>
        <dbReference type="Rhea" id="RHEA-COMP:10698"/>
        <dbReference type="Rhea" id="RHEA-COMP:10700"/>
        <dbReference type="ChEBI" id="CHEBI:29950"/>
        <dbReference type="ChEBI" id="CHEBI:50058"/>
        <dbReference type="ChEBI" id="CHEBI:57404"/>
        <dbReference type="ChEBI" id="CHEBI:57405"/>
        <dbReference type="EC" id="1.11.1.20"/>
    </reaction>
</comment>
<evidence type="ECO:0000256" key="16">
    <source>
        <dbReference type="ARBA" id="ARBA00047917"/>
    </source>
</evidence>
<comment type="function">
    <text evidence="11">Catalyzes the reduction of prostaglandin-ethanolamide H(2) (prostamide H(2)) to prostamide F(2alpha) with NADPH as proton donor. Also able to reduce prostaglandin H(2) to prostaglandin F(2alpha).</text>
</comment>
<evidence type="ECO:0000256" key="5">
    <source>
        <dbReference type="ARBA" id="ARBA00022585"/>
    </source>
</evidence>
<keyword evidence="9" id="KW-0443">Lipid metabolism</keyword>
<dbReference type="EC" id="1.11.1.20" evidence="13"/>
<dbReference type="PANTHER" id="PTHR28630">
    <property type="match status" value="1"/>
</dbReference>
<keyword evidence="4" id="KW-0444">Lipid biosynthesis</keyword>
<evidence type="ECO:0000313" key="18">
    <source>
        <dbReference type="EMBL" id="CAG5078034.1"/>
    </source>
</evidence>
<organism evidence="18 19">
    <name type="scientific">Oikopleura dioica</name>
    <name type="common">Tunicate</name>
    <dbReference type="NCBI Taxonomy" id="34765"/>
    <lineage>
        <taxon>Eukaryota</taxon>
        <taxon>Metazoa</taxon>
        <taxon>Chordata</taxon>
        <taxon>Tunicata</taxon>
        <taxon>Appendicularia</taxon>
        <taxon>Copelata</taxon>
        <taxon>Oikopleuridae</taxon>
        <taxon>Oikopleura</taxon>
    </lineage>
</organism>
<accession>A0ABN7RI36</accession>
<evidence type="ECO:0000256" key="4">
    <source>
        <dbReference type="ARBA" id="ARBA00022516"/>
    </source>
</evidence>
<keyword evidence="5" id="KW-0643">Prostaglandin biosynthesis</keyword>
<comment type="similarity">
    <text evidence="12">Belongs to the peroxiredoxin-like PRXL2 family. Prostamide/prostaglandin F synthase subfamily.</text>
</comment>
<dbReference type="CDD" id="cd02970">
    <property type="entry name" value="PRX_like2"/>
    <property type="match status" value="1"/>
</dbReference>
<keyword evidence="2" id="KW-0963">Cytoplasm</keyword>
<evidence type="ECO:0000256" key="3">
    <source>
        <dbReference type="ARBA" id="ARBA00022501"/>
    </source>
</evidence>
<evidence type="ECO:0000256" key="12">
    <source>
        <dbReference type="ARBA" id="ARBA00037965"/>
    </source>
</evidence>
<comment type="catalytic activity">
    <reaction evidence="17">
        <text>prostamide F2alpha + [thioredoxin]-disulfide = prostamide H2 + [thioredoxin]-dithiol</text>
        <dbReference type="Rhea" id="RHEA:26373"/>
        <dbReference type="Rhea" id="RHEA-COMP:10698"/>
        <dbReference type="Rhea" id="RHEA-COMP:10700"/>
        <dbReference type="ChEBI" id="CHEBI:29950"/>
        <dbReference type="ChEBI" id="CHEBI:50058"/>
        <dbReference type="ChEBI" id="CHEBI:53081"/>
        <dbReference type="ChEBI" id="CHEBI:53082"/>
        <dbReference type="EC" id="1.11.1.20"/>
    </reaction>
</comment>
<keyword evidence="8" id="KW-0560">Oxidoreductase</keyword>
<evidence type="ECO:0000256" key="17">
    <source>
        <dbReference type="ARBA" id="ARBA00048626"/>
    </source>
</evidence>
<evidence type="ECO:0000256" key="11">
    <source>
        <dbReference type="ARBA" id="ARBA00037117"/>
    </source>
</evidence>
<gene>
    <name evidence="18" type="ORF">OKIOD_LOCUS435</name>
</gene>
<dbReference type="InterPro" id="IPR036249">
    <property type="entry name" value="Thioredoxin-like_sf"/>
</dbReference>
<evidence type="ECO:0000256" key="15">
    <source>
        <dbReference type="ARBA" id="ARBA00041838"/>
    </source>
</evidence>
<name>A0ABN7RI36_OIKDI</name>
<evidence type="ECO:0000256" key="2">
    <source>
        <dbReference type="ARBA" id="ARBA00022490"/>
    </source>
</evidence>
<dbReference type="Gene3D" id="3.40.30.10">
    <property type="entry name" value="Glutaredoxin"/>
    <property type="match status" value="1"/>
</dbReference>
<dbReference type="PANTHER" id="PTHR28630:SF29">
    <property type="entry name" value="PROSTAMIDE_PROSTAGLANDIN F SYNTHASE"/>
    <property type="match status" value="1"/>
</dbReference>
<dbReference type="InterPro" id="IPR032801">
    <property type="entry name" value="PXL2A/B/C"/>
</dbReference>
<keyword evidence="7" id="KW-0521">NADP</keyword>
<evidence type="ECO:0000256" key="1">
    <source>
        <dbReference type="ARBA" id="ARBA00004514"/>
    </source>
</evidence>
<dbReference type="Pfam" id="PF13911">
    <property type="entry name" value="AhpC-TSA_2"/>
    <property type="match status" value="1"/>
</dbReference>
<dbReference type="SUPFAM" id="SSF52833">
    <property type="entry name" value="Thioredoxin-like"/>
    <property type="match status" value="1"/>
</dbReference>
<keyword evidence="3" id="KW-0644">Prostaglandin metabolism</keyword>
<keyword evidence="19" id="KW-1185">Reference proteome</keyword>